<dbReference type="Proteomes" id="UP000662857">
    <property type="component" value="Chromosome"/>
</dbReference>
<evidence type="ECO:0000313" key="1">
    <source>
        <dbReference type="EMBL" id="QSB15723.1"/>
    </source>
</evidence>
<dbReference type="Gene3D" id="1.10.287.1060">
    <property type="entry name" value="ESAT-6-like"/>
    <property type="match status" value="1"/>
</dbReference>
<dbReference type="RefSeq" id="WP_239677907.1">
    <property type="nucleotide sequence ID" value="NZ_CP070499.1"/>
</dbReference>
<dbReference type="EMBL" id="CP070499">
    <property type="protein sequence ID" value="QSB15723.1"/>
    <property type="molecule type" value="Genomic_DNA"/>
</dbReference>
<sequence length="101" mass="10676">MNPNQIHANFGVIDQLGADQGAFAGNVEGLRAQLRTHAQQALSTLDGGMGSDEHALCMQKVDQLIDEYITSTKDMQRSTGTVNQTLFAGGQKAARLLGSGS</sequence>
<protein>
    <submittedName>
        <fullName evidence="1">Uncharacterized protein</fullName>
    </submittedName>
</protein>
<dbReference type="AlphaFoldDB" id="A0A895YK69"/>
<dbReference type="KEGG" id="nhy:JQS43_05125"/>
<name>A0A895YK69_9ACTN</name>
<proteinExistence type="predicted"/>
<organism evidence="1 2">
    <name type="scientific">Natronosporangium hydrolyticum</name>
    <dbReference type="NCBI Taxonomy" id="2811111"/>
    <lineage>
        <taxon>Bacteria</taxon>
        <taxon>Bacillati</taxon>
        <taxon>Actinomycetota</taxon>
        <taxon>Actinomycetes</taxon>
        <taxon>Micromonosporales</taxon>
        <taxon>Micromonosporaceae</taxon>
        <taxon>Natronosporangium</taxon>
    </lineage>
</organism>
<accession>A0A895YK69</accession>
<evidence type="ECO:0000313" key="2">
    <source>
        <dbReference type="Proteomes" id="UP000662857"/>
    </source>
</evidence>
<reference evidence="1" key="1">
    <citation type="submission" date="2021-02" db="EMBL/GenBank/DDBJ databases">
        <title>Natrosporangium hydrolyticum gen. nov., sp. nov, a haloalkaliphilic actinobacterium from a soda solonchak soil.</title>
        <authorList>
            <person name="Sorokin D.Y."/>
            <person name="Khijniak T.V."/>
            <person name="Zakharycheva A.P."/>
            <person name="Boueva O.V."/>
            <person name="Ariskina E.V."/>
            <person name="Hahnke R.L."/>
            <person name="Bunk B."/>
            <person name="Sproer C."/>
            <person name="Schumann P."/>
            <person name="Evtushenko L.I."/>
            <person name="Kublanov I.V."/>
        </authorList>
    </citation>
    <scope>NUCLEOTIDE SEQUENCE</scope>
    <source>
        <strain evidence="1">DSM 106523</strain>
    </source>
</reference>
<gene>
    <name evidence="1" type="ORF">JQS43_05125</name>
</gene>
<keyword evidence="2" id="KW-1185">Reference proteome</keyword>